<dbReference type="KEGG" id="bfo:118415548"/>
<comment type="subcellular location">
    <subcellularLocation>
        <location evidence="1">Cytoplasm</location>
    </subcellularLocation>
</comment>
<dbReference type="PROSITE" id="PS01261">
    <property type="entry name" value="UPF0020"/>
    <property type="match status" value="1"/>
</dbReference>
<dbReference type="SMART" id="SM00981">
    <property type="entry name" value="THUMP"/>
    <property type="match status" value="1"/>
</dbReference>
<evidence type="ECO:0000256" key="5">
    <source>
        <dbReference type="ARBA" id="ARBA00022679"/>
    </source>
</evidence>
<accession>A0A9J7L6D6</accession>
<dbReference type="SUPFAM" id="SSF53335">
    <property type="entry name" value="S-adenosyl-L-methionine-dependent methyltransferases"/>
    <property type="match status" value="1"/>
</dbReference>
<feature type="region of interest" description="Disordered" evidence="8">
    <location>
        <begin position="122"/>
        <end position="196"/>
    </location>
</feature>
<dbReference type="InterPro" id="IPR029063">
    <property type="entry name" value="SAM-dependent_MTases_sf"/>
</dbReference>
<dbReference type="GO" id="GO:0016423">
    <property type="term" value="F:tRNA (guanine) methyltransferase activity"/>
    <property type="evidence" value="ECO:0000318"/>
    <property type="project" value="GO_Central"/>
</dbReference>
<keyword evidence="7" id="KW-0694">RNA-binding</keyword>
<proteinExistence type="inferred from homology"/>
<evidence type="ECO:0000256" key="4">
    <source>
        <dbReference type="ARBA" id="ARBA00022603"/>
    </source>
</evidence>
<evidence type="ECO:0000256" key="1">
    <source>
        <dbReference type="ARBA" id="ARBA00004496"/>
    </source>
</evidence>
<dbReference type="OrthoDB" id="47730at2759"/>
<dbReference type="PANTHER" id="PTHR14911:SF13">
    <property type="entry name" value="TRNA (GUANINE(6)-N2)-METHYLTRANSFERASE THUMP3"/>
    <property type="match status" value="1"/>
</dbReference>
<dbReference type="Pfam" id="PF01170">
    <property type="entry name" value="UPF0020"/>
    <property type="match status" value="1"/>
</dbReference>
<evidence type="ECO:0000259" key="9">
    <source>
        <dbReference type="PROSITE" id="PS51165"/>
    </source>
</evidence>
<organism evidence="10 11">
    <name type="scientific">Branchiostoma floridae</name>
    <name type="common">Florida lancelet</name>
    <name type="synonym">Amphioxus</name>
    <dbReference type="NCBI Taxonomy" id="7739"/>
    <lineage>
        <taxon>Eukaryota</taxon>
        <taxon>Metazoa</taxon>
        <taxon>Chordata</taxon>
        <taxon>Cephalochordata</taxon>
        <taxon>Leptocardii</taxon>
        <taxon>Amphioxiformes</taxon>
        <taxon>Branchiostomatidae</taxon>
        <taxon>Branchiostoma</taxon>
    </lineage>
</organism>
<sequence>MASLDVEGIGCCVVQNEDLIRIDATVTSGLEQIAKEEVEEKLGTKVVKRRGRIRFDTPYKDFAHKIQSLRTLENLHVVVADFEKEGLATDSDKDAVLKHFYQLAKTFDWGPAVCAWKTFTGAFPHEPGPPKKKQKIQDSAKDTSKMLERYENIISREEMDGPDSDKTQDEAAERTESVLSEDAQDSGTAKVATQEKGMSKMEIFPLQADTQTSSGVQNVATNVKDKASSPCTNLSTDDQDGTDTVPAAVENHGPLKPKFRVTCNRGGAKHSFTSMDAARHFGGGINDDLGWPVDLTKFDIEVVLNIYGDQVTVMIALTKGSLHRRNIQHFGPTTLRSTIVNSMLRIANVQAGEVICDPMCGSGAISIEGGLDFRQCLHLSGDNHECACPRTRANIATINNQRRRSGQGVLPVDTLRWDVGNLPLRDETVDVFITDMPFGKRHGSKQGNWELYRRTVRDMARVCRYATGRAVLLTEDKKCLNKVLTEYDSLWSKKLVLFIKMGGLDAAIYQLKRTNNPFPKFLEHKLLSSKRKQKKMGIPRSERVGEPITEQLGEPITEQLEEPITEQPGVNTGEEGMEENLGKQTEETPVSSDTST</sequence>
<dbReference type="Gene3D" id="3.30.2130.30">
    <property type="match status" value="2"/>
</dbReference>
<dbReference type="InterPro" id="IPR000241">
    <property type="entry name" value="RlmKL-like_Mtase"/>
</dbReference>
<reference evidence="11" key="2">
    <citation type="submission" date="2025-08" db="UniProtKB">
        <authorList>
            <consortium name="RefSeq"/>
        </authorList>
    </citation>
    <scope>IDENTIFICATION</scope>
    <source>
        <strain evidence="11">S238N-H82</strain>
        <tissue evidence="11">Testes</tissue>
    </source>
</reference>
<keyword evidence="5" id="KW-0808">Transferase</keyword>
<dbReference type="GeneID" id="118415548"/>
<dbReference type="InterPro" id="IPR053943">
    <property type="entry name" value="RlmKL-like_Mtase_CS"/>
</dbReference>
<dbReference type="Proteomes" id="UP000001554">
    <property type="component" value="Chromosome 5"/>
</dbReference>
<evidence type="ECO:0000313" key="11">
    <source>
        <dbReference type="RefSeq" id="XP_035676124.1"/>
    </source>
</evidence>
<dbReference type="Pfam" id="PF02926">
    <property type="entry name" value="THUMP"/>
    <property type="match status" value="1"/>
</dbReference>
<dbReference type="RefSeq" id="XP_035676124.1">
    <property type="nucleotide sequence ID" value="XM_035820231.1"/>
</dbReference>
<evidence type="ECO:0000256" key="7">
    <source>
        <dbReference type="PROSITE-ProRule" id="PRU00529"/>
    </source>
</evidence>
<dbReference type="GO" id="GO:0005737">
    <property type="term" value="C:cytoplasm"/>
    <property type="evidence" value="ECO:0007669"/>
    <property type="project" value="UniProtKB-SubCell"/>
</dbReference>
<name>A0A9J7L6D6_BRAFL</name>
<dbReference type="AlphaFoldDB" id="A0A9J7L6D6"/>
<dbReference type="InterPro" id="IPR004114">
    <property type="entry name" value="THUMP_dom"/>
</dbReference>
<evidence type="ECO:0000313" key="10">
    <source>
        <dbReference type="Proteomes" id="UP000001554"/>
    </source>
</evidence>
<evidence type="ECO:0000256" key="8">
    <source>
        <dbReference type="SAM" id="MobiDB-lite"/>
    </source>
</evidence>
<feature type="compositionally biased region" description="Polar residues" evidence="8">
    <location>
        <begin position="587"/>
        <end position="596"/>
    </location>
</feature>
<keyword evidence="4" id="KW-0489">Methyltransferase</keyword>
<evidence type="ECO:0000256" key="6">
    <source>
        <dbReference type="ARBA" id="ARBA00022694"/>
    </source>
</evidence>
<dbReference type="SUPFAM" id="SSF143437">
    <property type="entry name" value="THUMP domain-like"/>
    <property type="match status" value="1"/>
</dbReference>
<dbReference type="OMA" id="PIDAIQW"/>
<dbReference type="Gene3D" id="3.40.50.150">
    <property type="entry name" value="Vaccinia Virus protein VP39"/>
    <property type="match status" value="1"/>
</dbReference>
<comment type="similarity">
    <text evidence="2">Belongs to the methyltransferase superfamily.</text>
</comment>
<feature type="domain" description="THUMP" evidence="9">
    <location>
        <begin position="201"/>
        <end position="317"/>
    </location>
</feature>
<feature type="compositionally biased region" description="Basic and acidic residues" evidence="8">
    <location>
        <begin position="135"/>
        <end position="176"/>
    </location>
</feature>
<keyword evidence="6" id="KW-0819">tRNA processing</keyword>
<reference evidence="10" key="1">
    <citation type="journal article" date="2020" name="Nat. Ecol. Evol.">
        <title>Deeply conserved synteny resolves early events in vertebrate evolution.</title>
        <authorList>
            <person name="Simakov O."/>
            <person name="Marletaz F."/>
            <person name="Yue J.X."/>
            <person name="O'Connell B."/>
            <person name="Jenkins J."/>
            <person name="Brandt A."/>
            <person name="Calef R."/>
            <person name="Tung C.H."/>
            <person name="Huang T.K."/>
            <person name="Schmutz J."/>
            <person name="Satoh N."/>
            <person name="Yu J.K."/>
            <person name="Putnam N.H."/>
            <person name="Green R.E."/>
            <person name="Rokhsar D.S."/>
        </authorList>
    </citation>
    <scope>NUCLEOTIDE SEQUENCE [LARGE SCALE GENOMIC DNA]</scope>
    <source>
        <strain evidence="10">S238N-H82</strain>
    </source>
</reference>
<gene>
    <name evidence="11" type="primary">LOC118415548</name>
</gene>
<dbReference type="GO" id="GO:0030488">
    <property type="term" value="P:tRNA methylation"/>
    <property type="evidence" value="ECO:0000318"/>
    <property type="project" value="GO_Central"/>
</dbReference>
<evidence type="ECO:0000256" key="3">
    <source>
        <dbReference type="ARBA" id="ARBA00022490"/>
    </source>
</evidence>
<dbReference type="FunFam" id="3.30.2130.30:FF:000032">
    <property type="entry name" value="Uncharacterized protein"/>
    <property type="match status" value="1"/>
</dbReference>
<dbReference type="PANTHER" id="PTHR14911">
    <property type="entry name" value="THUMP DOMAIN-CONTAINING"/>
    <property type="match status" value="1"/>
</dbReference>
<dbReference type="FunFam" id="3.40.50.150:FF:000073">
    <property type="entry name" value="THUMP domain containing 3"/>
    <property type="match status" value="1"/>
</dbReference>
<feature type="region of interest" description="Disordered" evidence="8">
    <location>
        <begin position="532"/>
        <end position="596"/>
    </location>
</feature>
<dbReference type="GO" id="GO:0043527">
    <property type="term" value="C:tRNA methyltransferase complex"/>
    <property type="evidence" value="ECO:0007669"/>
    <property type="project" value="UniProtKB-ARBA"/>
</dbReference>
<keyword evidence="3" id="KW-0963">Cytoplasm</keyword>
<keyword evidence="10" id="KW-1185">Reference proteome</keyword>
<dbReference type="GO" id="GO:0003723">
    <property type="term" value="F:RNA binding"/>
    <property type="evidence" value="ECO:0007669"/>
    <property type="project" value="UniProtKB-UniRule"/>
</dbReference>
<dbReference type="CDD" id="cd11715">
    <property type="entry name" value="THUMP_AdoMetMT"/>
    <property type="match status" value="2"/>
</dbReference>
<protein>
    <submittedName>
        <fullName evidence="11">THUMP domain-containing protein 3-like</fullName>
    </submittedName>
</protein>
<dbReference type="PROSITE" id="PS51165">
    <property type="entry name" value="THUMP"/>
    <property type="match status" value="1"/>
</dbReference>
<evidence type="ECO:0000256" key="2">
    <source>
        <dbReference type="ARBA" id="ARBA00008361"/>
    </source>
</evidence>